<sequence length="109" mass="12156">MPSEPFILGFLYQRMRNQRIAKVELALCEASTKSPSQADTSRWTKSSANKLSPLKHKLGPRPTTTATQKKVTTKPTAASTKKKVVPNAKVLSFDVFGYQTYVIIKQLVM</sequence>
<reference evidence="2" key="1">
    <citation type="journal article" date="2022" name="Int. J. Mol. Sci.">
        <title>Draft Genome of Tanacetum Coccineum: Genomic Comparison of Closely Related Tanacetum-Family Plants.</title>
        <authorList>
            <person name="Yamashiro T."/>
            <person name="Shiraishi A."/>
            <person name="Nakayama K."/>
            <person name="Satake H."/>
        </authorList>
    </citation>
    <scope>NUCLEOTIDE SEQUENCE</scope>
</reference>
<feature type="compositionally biased region" description="Low complexity" evidence="1">
    <location>
        <begin position="63"/>
        <end position="79"/>
    </location>
</feature>
<evidence type="ECO:0000256" key="1">
    <source>
        <dbReference type="SAM" id="MobiDB-lite"/>
    </source>
</evidence>
<dbReference type="Proteomes" id="UP001151760">
    <property type="component" value="Unassembled WGS sequence"/>
</dbReference>
<organism evidence="2 3">
    <name type="scientific">Tanacetum coccineum</name>
    <dbReference type="NCBI Taxonomy" id="301880"/>
    <lineage>
        <taxon>Eukaryota</taxon>
        <taxon>Viridiplantae</taxon>
        <taxon>Streptophyta</taxon>
        <taxon>Embryophyta</taxon>
        <taxon>Tracheophyta</taxon>
        <taxon>Spermatophyta</taxon>
        <taxon>Magnoliopsida</taxon>
        <taxon>eudicotyledons</taxon>
        <taxon>Gunneridae</taxon>
        <taxon>Pentapetalae</taxon>
        <taxon>asterids</taxon>
        <taxon>campanulids</taxon>
        <taxon>Asterales</taxon>
        <taxon>Asteraceae</taxon>
        <taxon>Asteroideae</taxon>
        <taxon>Anthemideae</taxon>
        <taxon>Anthemidinae</taxon>
        <taxon>Tanacetum</taxon>
    </lineage>
</organism>
<evidence type="ECO:0000313" key="3">
    <source>
        <dbReference type="Proteomes" id="UP001151760"/>
    </source>
</evidence>
<keyword evidence="3" id="KW-1185">Reference proteome</keyword>
<feature type="region of interest" description="Disordered" evidence="1">
    <location>
        <begin position="30"/>
        <end position="79"/>
    </location>
</feature>
<dbReference type="EMBL" id="BQNB010019829">
    <property type="protein sequence ID" value="GJT89492.1"/>
    <property type="molecule type" value="Genomic_DNA"/>
</dbReference>
<feature type="compositionally biased region" description="Polar residues" evidence="1">
    <location>
        <begin position="31"/>
        <end position="50"/>
    </location>
</feature>
<protein>
    <submittedName>
        <fullName evidence="2">Uncharacterized protein</fullName>
    </submittedName>
</protein>
<proteinExistence type="predicted"/>
<name>A0ABQ5HNP0_9ASTR</name>
<accession>A0ABQ5HNP0</accession>
<comment type="caution">
    <text evidence="2">The sequence shown here is derived from an EMBL/GenBank/DDBJ whole genome shotgun (WGS) entry which is preliminary data.</text>
</comment>
<reference evidence="2" key="2">
    <citation type="submission" date="2022-01" db="EMBL/GenBank/DDBJ databases">
        <authorList>
            <person name="Yamashiro T."/>
            <person name="Shiraishi A."/>
            <person name="Satake H."/>
            <person name="Nakayama K."/>
        </authorList>
    </citation>
    <scope>NUCLEOTIDE SEQUENCE</scope>
</reference>
<gene>
    <name evidence="2" type="ORF">Tco_1071209</name>
</gene>
<evidence type="ECO:0000313" key="2">
    <source>
        <dbReference type="EMBL" id="GJT89492.1"/>
    </source>
</evidence>